<evidence type="ECO:0000259" key="5">
    <source>
        <dbReference type="Pfam" id="PF07992"/>
    </source>
</evidence>
<evidence type="ECO:0000256" key="2">
    <source>
        <dbReference type="ARBA" id="ARBA00022630"/>
    </source>
</evidence>
<dbReference type="InterPro" id="IPR028202">
    <property type="entry name" value="Reductase_C"/>
</dbReference>
<dbReference type="PRINTS" id="PR00368">
    <property type="entry name" value="FADPNR"/>
</dbReference>
<evidence type="ECO:0000259" key="6">
    <source>
        <dbReference type="Pfam" id="PF14759"/>
    </source>
</evidence>
<feature type="domain" description="Reductase C-terminal" evidence="6">
    <location>
        <begin position="317"/>
        <end position="384"/>
    </location>
</feature>
<dbReference type="Gene3D" id="3.50.50.60">
    <property type="entry name" value="FAD/NAD(P)-binding domain"/>
    <property type="match status" value="2"/>
</dbReference>
<dbReference type="RefSeq" id="WP_184861039.1">
    <property type="nucleotide sequence ID" value="NZ_BAAAWY010000045.1"/>
</dbReference>
<name>A0A7W9KEH2_9PSEU</name>
<keyword evidence="8" id="KW-1185">Reference proteome</keyword>
<feature type="domain" description="FAD/NAD(P)-binding" evidence="5">
    <location>
        <begin position="3"/>
        <end position="298"/>
    </location>
</feature>
<dbReference type="InterPro" id="IPR016156">
    <property type="entry name" value="FAD/NAD-linked_Rdtase_dimer_sf"/>
</dbReference>
<accession>A0A7W9KEH2</accession>
<dbReference type="InterPro" id="IPR036188">
    <property type="entry name" value="FAD/NAD-bd_sf"/>
</dbReference>
<dbReference type="InterPro" id="IPR050446">
    <property type="entry name" value="FAD-oxidoreductase/Apoptosis"/>
</dbReference>
<dbReference type="GO" id="GO:0016651">
    <property type="term" value="F:oxidoreductase activity, acting on NAD(P)H"/>
    <property type="evidence" value="ECO:0007669"/>
    <property type="project" value="TreeGrafter"/>
</dbReference>
<gene>
    <name evidence="7" type="ORF">BJ998_002331</name>
</gene>
<proteinExistence type="predicted"/>
<comment type="cofactor">
    <cofactor evidence="1">
        <name>FAD</name>
        <dbReference type="ChEBI" id="CHEBI:57692"/>
    </cofactor>
</comment>
<dbReference type="SUPFAM" id="SSF55424">
    <property type="entry name" value="FAD/NAD-linked reductases, dimerisation (C-terminal) domain"/>
    <property type="match status" value="1"/>
</dbReference>
<protein>
    <submittedName>
        <fullName evidence="7">NADPH-dependent 2,4-dienoyl-CoA reductase/sulfur reductase-like enzyme</fullName>
    </submittedName>
</protein>
<evidence type="ECO:0000256" key="1">
    <source>
        <dbReference type="ARBA" id="ARBA00001974"/>
    </source>
</evidence>
<reference evidence="7 8" key="1">
    <citation type="submission" date="2020-08" db="EMBL/GenBank/DDBJ databases">
        <title>Sequencing the genomes of 1000 actinobacteria strains.</title>
        <authorList>
            <person name="Klenk H.-P."/>
        </authorList>
    </citation>
    <scope>NUCLEOTIDE SEQUENCE [LARGE SCALE GENOMIC DNA]</scope>
    <source>
        <strain evidence="7 8">DSM 43851</strain>
    </source>
</reference>
<dbReference type="AlphaFoldDB" id="A0A7W9KEH2"/>
<organism evidence="7 8">
    <name type="scientific">Kutzneria kofuensis</name>
    <dbReference type="NCBI Taxonomy" id="103725"/>
    <lineage>
        <taxon>Bacteria</taxon>
        <taxon>Bacillati</taxon>
        <taxon>Actinomycetota</taxon>
        <taxon>Actinomycetes</taxon>
        <taxon>Pseudonocardiales</taxon>
        <taxon>Pseudonocardiaceae</taxon>
        <taxon>Kutzneria</taxon>
    </lineage>
</organism>
<keyword evidence="3" id="KW-0274">FAD</keyword>
<dbReference type="Gene3D" id="3.30.390.30">
    <property type="match status" value="1"/>
</dbReference>
<evidence type="ECO:0000256" key="4">
    <source>
        <dbReference type="ARBA" id="ARBA00023002"/>
    </source>
</evidence>
<dbReference type="GO" id="GO:0005737">
    <property type="term" value="C:cytoplasm"/>
    <property type="evidence" value="ECO:0007669"/>
    <property type="project" value="TreeGrafter"/>
</dbReference>
<sequence length="387" mass="41334">MDQIAIVGASAAGLTAAETLRREGYQGRLTLVGDEAHVPYDRPPLSKQVLAGQWEPEKTHLRKDEQIADLNAEFRLGAPAAGLDLDAREVVLADDTRVGYDGLVIATGVAPRRLPFGHDLEGVHVLRTLEHATALRTELLAQPKTVVIGAGFLGAEVAATARTLGLDVTLVDPLPVPMARQLGETVGKMLEELHRANGVRVLMDTGVAEMIGSDGHVIGVRLTDGSVLDATCVLVAIGATPVTDWLAGSGLMIDNGVVCDSRCQAAPGVYAAGDVANWEHPQYGRMRLEHRMNATEQGMAVARNLLGADQEFAPIPYFWTDQYDAKVQAYGLVGEGLEYAVVAGDPGERKFAAVYGRDGVVTGGVGWNLPREIRKLRQSVVDRAPMP</sequence>
<dbReference type="PANTHER" id="PTHR43557">
    <property type="entry name" value="APOPTOSIS-INDUCING FACTOR 1"/>
    <property type="match status" value="1"/>
</dbReference>
<dbReference type="PRINTS" id="PR00411">
    <property type="entry name" value="PNDRDTASEI"/>
</dbReference>
<dbReference type="Pfam" id="PF14759">
    <property type="entry name" value="Reductase_C"/>
    <property type="match status" value="1"/>
</dbReference>
<dbReference type="Pfam" id="PF07992">
    <property type="entry name" value="Pyr_redox_2"/>
    <property type="match status" value="1"/>
</dbReference>
<dbReference type="PANTHER" id="PTHR43557:SF2">
    <property type="entry name" value="RIESKE DOMAIN-CONTAINING PROTEIN-RELATED"/>
    <property type="match status" value="1"/>
</dbReference>
<evidence type="ECO:0000313" key="7">
    <source>
        <dbReference type="EMBL" id="MBB5891135.1"/>
    </source>
</evidence>
<dbReference type="InterPro" id="IPR023753">
    <property type="entry name" value="FAD/NAD-binding_dom"/>
</dbReference>
<dbReference type="SUPFAM" id="SSF51905">
    <property type="entry name" value="FAD/NAD(P)-binding domain"/>
    <property type="match status" value="2"/>
</dbReference>
<dbReference type="EMBL" id="JACHIR010000001">
    <property type="protein sequence ID" value="MBB5891135.1"/>
    <property type="molecule type" value="Genomic_DNA"/>
</dbReference>
<keyword evidence="4" id="KW-0560">Oxidoreductase</keyword>
<comment type="caution">
    <text evidence="7">The sequence shown here is derived from an EMBL/GenBank/DDBJ whole genome shotgun (WGS) entry which is preliminary data.</text>
</comment>
<evidence type="ECO:0000313" key="8">
    <source>
        <dbReference type="Proteomes" id="UP000585638"/>
    </source>
</evidence>
<keyword evidence="2" id="KW-0285">Flavoprotein</keyword>
<evidence type="ECO:0000256" key="3">
    <source>
        <dbReference type="ARBA" id="ARBA00022827"/>
    </source>
</evidence>
<dbReference type="Proteomes" id="UP000585638">
    <property type="component" value="Unassembled WGS sequence"/>
</dbReference>